<evidence type="ECO:0000259" key="22">
    <source>
        <dbReference type="PROSITE" id="PS50011"/>
    </source>
</evidence>
<comment type="catalytic activity">
    <reaction evidence="18">
        <text>L-seryl-[protein] + ATP = O-phospho-L-seryl-[protein] + ADP + H(+)</text>
        <dbReference type="Rhea" id="RHEA:17989"/>
        <dbReference type="Rhea" id="RHEA-COMP:9863"/>
        <dbReference type="Rhea" id="RHEA-COMP:11604"/>
        <dbReference type="ChEBI" id="CHEBI:15378"/>
        <dbReference type="ChEBI" id="CHEBI:29999"/>
        <dbReference type="ChEBI" id="CHEBI:30616"/>
        <dbReference type="ChEBI" id="CHEBI:83421"/>
        <dbReference type="ChEBI" id="CHEBI:456216"/>
        <dbReference type="EC" id="2.7.11.1"/>
    </reaction>
</comment>
<comment type="subcellular location">
    <subcellularLocation>
        <location evidence="1">Membrane</location>
        <topology evidence="1">Single-pass type I membrane protein</topology>
    </subcellularLocation>
</comment>
<gene>
    <name evidence="23" type="ORF">CCAM_LOCUS11696</name>
</gene>
<keyword evidence="9 21" id="KW-0732">Signal</keyword>
<keyword evidence="15 20" id="KW-0472">Membrane</keyword>
<feature type="region of interest" description="Disordered" evidence="19">
    <location>
        <begin position="293"/>
        <end position="313"/>
    </location>
</feature>
<feature type="region of interest" description="Disordered" evidence="19">
    <location>
        <begin position="378"/>
        <end position="397"/>
    </location>
</feature>
<dbReference type="InterPro" id="IPR001611">
    <property type="entry name" value="Leu-rich_rpt"/>
</dbReference>
<dbReference type="OrthoDB" id="4062651at2759"/>
<dbReference type="EC" id="2.7.11.1" evidence="3"/>
<dbReference type="Gene3D" id="1.10.510.10">
    <property type="entry name" value="Transferase(Phosphotransferase) domain 1"/>
    <property type="match status" value="1"/>
</dbReference>
<dbReference type="FunFam" id="3.30.200.20:FF:000467">
    <property type="entry name" value="Leucine-rich repeat receptor-like protein kinase"/>
    <property type="match status" value="1"/>
</dbReference>
<dbReference type="FunFam" id="3.80.10.10:FF:000722">
    <property type="entry name" value="Leucine-rich repeat receptor-like protein kinase"/>
    <property type="match status" value="1"/>
</dbReference>
<evidence type="ECO:0000256" key="15">
    <source>
        <dbReference type="ARBA" id="ARBA00023136"/>
    </source>
</evidence>
<dbReference type="GO" id="GO:0005524">
    <property type="term" value="F:ATP binding"/>
    <property type="evidence" value="ECO:0007669"/>
    <property type="project" value="UniProtKB-KW"/>
</dbReference>
<dbReference type="Gene3D" id="3.80.10.10">
    <property type="entry name" value="Ribonuclease Inhibitor"/>
    <property type="match status" value="2"/>
</dbReference>
<evidence type="ECO:0000256" key="1">
    <source>
        <dbReference type="ARBA" id="ARBA00004479"/>
    </source>
</evidence>
<reference evidence="23 24" key="1">
    <citation type="submission" date="2018-04" db="EMBL/GenBank/DDBJ databases">
        <authorList>
            <person name="Vogel A."/>
        </authorList>
    </citation>
    <scope>NUCLEOTIDE SEQUENCE [LARGE SCALE GENOMIC DNA]</scope>
</reference>
<evidence type="ECO:0000256" key="20">
    <source>
        <dbReference type="SAM" id="Phobius"/>
    </source>
</evidence>
<feature type="transmembrane region" description="Helical" evidence="20">
    <location>
        <begin position="321"/>
        <end position="345"/>
    </location>
</feature>
<comment type="similarity">
    <text evidence="2">Belongs to the RLP family.</text>
</comment>
<keyword evidence="10" id="KW-0677">Repeat</keyword>
<evidence type="ECO:0000256" key="11">
    <source>
        <dbReference type="ARBA" id="ARBA00022741"/>
    </source>
</evidence>
<feature type="chain" id="PRO_5019818596" description="non-specific serine/threonine protein kinase" evidence="21">
    <location>
        <begin position="21"/>
        <end position="719"/>
    </location>
</feature>
<evidence type="ECO:0000313" key="23">
    <source>
        <dbReference type="EMBL" id="VFQ69920.1"/>
    </source>
</evidence>
<keyword evidence="7" id="KW-0808">Transferase</keyword>
<dbReference type="FunFam" id="1.10.510.10:FF:001023">
    <property type="entry name" value="Os07g0541700 protein"/>
    <property type="match status" value="1"/>
</dbReference>
<dbReference type="FunFam" id="3.80.10.10:FF:000275">
    <property type="entry name" value="Leucine-rich repeat receptor-like protein kinase"/>
    <property type="match status" value="1"/>
</dbReference>
<dbReference type="EMBL" id="OOIL02000857">
    <property type="protein sequence ID" value="VFQ69920.1"/>
    <property type="molecule type" value="Genomic_DNA"/>
</dbReference>
<evidence type="ECO:0000256" key="9">
    <source>
        <dbReference type="ARBA" id="ARBA00022729"/>
    </source>
</evidence>
<dbReference type="Pfam" id="PF13855">
    <property type="entry name" value="LRR_8"/>
    <property type="match status" value="2"/>
</dbReference>
<dbReference type="SUPFAM" id="SSF52058">
    <property type="entry name" value="L domain-like"/>
    <property type="match status" value="1"/>
</dbReference>
<dbReference type="InterPro" id="IPR046959">
    <property type="entry name" value="PRK1-6/SRF4-like"/>
</dbReference>
<feature type="signal peptide" evidence="21">
    <location>
        <begin position="1"/>
        <end position="20"/>
    </location>
</feature>
<evidence type="ECO:0000256" key="17">
    <source>
        <dbReference type="ARBA" id="ARBA00047899"/>
    </source>
</evidence>
<sequence>MWKLCGYFVEFVLFVFLVRTDGGDSLSADGLSLLSLKSAVDEGGGAAFSDWNENDATPCGWSGVSCMNVSGSSGEPRVVGISVAARNLRGYIPSELGSLVYLRRLNLHGNNFYGSIPEALFNASALHSMFLYDNNLSGPLPASICNLPRLQNLDLSNNSISGAFSKDLRNCRQLQRLILAKNKLSGEIPVGVFPDLANLIQLDLSSNSFHGKIPGDIGELKSLSGTLNLSFNHFTGKIPKSLGDLPFTVTLDLRNNNLFGEIPQTGSISNQGPNAFLNNPMLCGFPLQNPCENGSDNSQGNHRSSQENSSPNPKKRFRTGFIILISLANAATVALIGLAIVYLYWKKKDTGGCSCTCTEQFGGNGKRTLCVFPCVSNSQDNDSEVESEKNPSGGPDNGDLVAIDKGFNFELDELLRASAYVLGKTGKGIVYKVVLGNGTPVAVRRLGEGGEQRYKEFIAEVQAIGRVKHPNIVKLRAYYWAPDEKLLISDFISNGSLASALHGRNGQPSPSLTWSTRLKIAKGTARGLAYLHESSPRKFIHGAIKPSNILLDTDSHPYISDLGLNRLITITRTNNPSSSSSSGGGFMGGALPYANPPQPDCRPNHYQAPEVPNTKPTHKWDVYSFGVVLLELLTGKTPDLSPSTSAGTTHPTLVGWVRRGFEEEIPLSGMVDPALLQHVQAKKEVLAGFHVALACTEEDPEARPRMKTVSENLEKIGGA</sequence>
<dbReference type="AlphaFoldDB" id="A0A484KWX0"/>
<evidence type="ECO:0000256" key="8">
    <source>
        <dbReference type="ARBA" id="ARBA00022692"/>
    </source>
</evidence>
<feature type="compositionally biased region" description="Polar residues" evidence="19">
    <location>
        <begin position="293"/>
        <end position="312"/>
    </location>
</feature>
<evidence type="ECO:0000256" key="18">
    <source>
        <dbReference type="ARBA" id="ARBA00048679"/>
    </source>
</evidence>
<keyword evidence="13" id="KW-0067">ATP-binding</keyword>
<evidence type="ECO:0000256" key="7">
    <source>
        <dbReference type="ARBA" id="ARBA00022679"/>
    </source>
</evidence>
<evidence type="ECO:0000256" key="4">
    <source>
        <dbReference type="ARBA" id="ARBA00022527"/>
    </source>
</evidence>
<keyword evidence="6" id="KW-0433">Leucine-rich repeat</keyword>
<comment type="catalytic activity">
    <reaction evidence="17">
        <text>L-threonyl-[protein] + ATP = O-phospho-L-threonyl-[protein] + ADP + H(+)</text>
        <dbReference type="Rhea" id="RHEA:46608"/>
        <dbReference type="Rhea" id="RHEA-COMP:11060"/>
        <dbReference type="Rhea" id="RHEA-COMP:11605"/>
        <dbReference type="ChEBI" id="CHEBI:15378"/>
        <dbReference type="ChEBI" id="CHEBI:30013"/>
        <dbReference type="ChEBI" id="CHEBI:30616"/>
        <dbReference type="ChEBI" id="CHEBI:61977"/>
        <dbReference type="ChEBI" id="CHEBI:456216"/>
        <dbReference type="EC" id="2.7.11.1"/>
    </reaction>
</comment>
<keyword evidence="5" id="KW-0597">Phosphoprotein</keyword>
<dbReference type="InterPro" id="IPR032675">
    <property type="entry name" value="LRR_dom_sf"/>
</dbReference>
<dbReference type="Proteomes" id="UP000595140">
    <property type="component" value="Unassembled WGS sequence"/>
</dbReference>
<keyword evidence="24" id="KW-1185">Reference proteome</keyword>
<evidence type="ECO:0000256" key="3">
    <source>
        <dbReference type="ARBA" id="ARBA00012513"/>
    </source>
</evidence>
<evidence type="ECO:0000256" key="13">
    <source>
        <dbReference type="ARBA" id="ARBA00022840"/>
    </source>
</evidence>
<evidence type="ECO:0000256" key="16">
    <source>
        <dbReference type="ARBA" id="ARBA00023180"/>
    </source>
</evidence>
<dbReference type="Gene3D" id="3.30.200.20">
    <property type="entry name" value="Phosphorylase Kinase, domain 1"/>
    <property type="match status" value="1"/>
</dbReference>
<keyword evidence="12" id="KW-0418">Kinase</keyword>
<dbReference type="SUPFAM" id="SSF56112">
    <property type="entry name" value="Protein kinase-like (PK-like)"/>
    <property type="match status" value="1"/>
</dbReference>
<dbReference type="Pfam" id="PF00069">
    <property type="entry name" value="Pkinase"/>
    <property type="match status" value="1"/>
</dbReference>
<dbReference type="GO" id="GO:0004674">
    <property type="term" value="F:protein serine/threonine kinase activity"/>
    <property type="evidence" value="ECO:0007669"/>
    <property type="project" value="UniProtKB-KW"/>
</dbReference>
<keyword evidence="14 20" id="KW-1133">Transmembrane helix</keyword>
<keyword evidence="11" id="KW-0547">Nucleotide-binding</keyword>
<evidence type="ECO:0000256" key="6">
    <source>
        <dbReference type="ARBA" id="ARBA00022614"/>
    </source>
</evidence>
<evidence type="ECO:0000256" key="19">
    <source>
        <dbReference type="SAM" id="MobiDB-lite"/>
    </source>
</evidence>
<organism evidence="23 24">
    <name type="scientific">Cuscuta campestris</name>
    <dbReference type="NCBI Taxonomy" id="132261"/>
    <lineage>
        <taxon>Eukaryota</taxon>
        <taxon>Viridiplantae</taxon>
        <taxon>Streptophyta</taxon>
        <taxon>Embryophyta</taxon>
        <taxon>Tracheophyta</taxon>
        <taxon>Spermatophyta</taxon>
        <taxon>Magnoliopsida</taxon>
        <taxon>eudicotyledons</taxon>
        <taxon>Gunneridae</taxon>
        <taxon>Pentapetalae</taxon>
        <taxon>asterids</taxon>
        <taxon>lamiids</taxon>
        <taxon>Solanales</taxon>
        <taxon>Convolvulaceae</taxon>
        <taxon>Cuscuteae</taxon>
        <taxon>Cuscuta</taxon>
        <taxon>Cuscuta subgen. Grammica</taxon>
        <taxon>Cuscuta sect. Cleistogrammica</taxon>
    </lineage>
</organism>
<keyword evidence="8 20" id="KW-0812">Transmembrane</keyword>
<accession>A0A484KWX0</accession>
<evidence type="ECO:0000256" key="10">
    <source>
        <dbReference type="ARBA" id="ARBA00022737"/>
    </source>
</evidence>
<feature type="domain" description="Protein kinase" evidence="22">
    <location>
        <begin position="416"/>
        <end position="716"/>
    </location>
</feature>
<evidence type="ECO:0000256" key="2">
    <source>
        <dbReference type="ARBA" id="ARBA00009592"/>
    </source>
</evidence>
<keyword evidence="16" id="KW-0325">Glycoprotein</keyword>
<protein>
    <recommendedName>
        <fullName evidence="3">non-specific serine/threonine protein kinase</fullName>
        <ecNumber evidence="3">2.7.11.1</ecNumber>
    </recommendedName>
</protein>
<dbReference type="PROSITE" id="PS50011">
    <property type="entry name" value="PROTEIN_KINASE_DOM"/>
    <property type="match status" value="1"/>
</dbReference>
<proteinExistence type="inferred from homology"/>
<evidence type="ECO:0000313" key="24">
    <source>
        <dbReference type="Proteomes" id="UP000595140"/>
    </source>
</evidence>
<evidence type="ECO:0000256" key="14">
    <source>
        <dbReference type="ARBA" id="ARBA00022989"/>
    </source>
</evidence>
<dbReference type="InterPro" id="IPR013210">
    <property type="entry name" value="LRR_N_plant-typ"/>
</dbReference>
<evidence type="ECO:0000256" key="5">
    <source>
        <dbReference type="ARBA" id="ARBA00022553"/>
    </source>
</evidence>
<dbReference type="GO" id="GO:0016020">
    <property type="term" value="C:membrane"/>
    <property type="evidence" value="ECO:0007669"/>
    <property type="project" value="UniProtKB-SubCell"/>
</dbReference>
<evidence type="ECO:0000256" key="21">
    <source>
        <dbReference type="SAM" id="SignalP"/>
    </source>
</evidence>
<keyword evidence="4" id="KW-0723">Serine/threonine-protein kinase</keyword>
<dbReference type="InterPro" id="IPR011009">
    <property type="entry name" value="Kinase-like_dom_sf"/>
</dbReference>
<dbReference type="PANTHER" id="PTHR48007:SF36">
    <property type="entry name" value="RECEPTOR PROTEIN KINASE-LIKE PROTEIN ZAR1"/>
    <property type="match status" value="1"/>
</dbReference>
<name>A0A484KWX0_9ASTE</name>
<evidence type="ECO:0000256" key="12">
    <source>
        <dbReference type="ARBA" id="ARBA00022777"/>
    </source>
</evidence>
<dbReference type="PANTHER" id="PTHR48007">
    <property type="entry name" value="LEUCINE-RICH REPEAT RECEPTOR-LIKE PROTEIN KINASE PXC1"/>
    <property type="match status" value="1"/>
</dbReference>
<dbReference type="Pfam" id="PF08263">
    <property type="entry name" value="LRRNT_2"/>
    <property type="match status" value="1"/>
</dbReference>
<dbReference type="InterPro" id="IPR000719">
    <property type="entry name" value="Prot_kinase_dom"/>
</dbReference>